<evidence type="ECO:0000313" key="8">
    <source>
        <dbReference type="Proteomes" id="UP000799772"/>
    </source>
</evidence>
<evidence type="ECO:0000313" key="7">
    <source>
        <dbReference type="EMBL" id="KAF2094725.1"/>
    </source>
</evidence>
<dbReference type="Proteomes" id="UP000799772">
    <property type="component" value="Unassembled WGS sequence"/>
</dbReference>
<evidence type="ECO:0000256" key="1">
    <source>
        <dbReference type="ARBA" id="ARBA00011408"/>
    </source>
</evidence>
<dbReference type="PANTHER" id="PTHR31859">
    <property type="entry name" value="TETRATRICOPEPTIDE REPEAT PROTEIN 39 FAMILY MEMBER"/>
    <property type="match status" value="1"/>
</dbReference>
<keyword evidence="8" id="KW-1185">Reference proteome</keyword>
<keyword evidence="6" id="KW-0472">Membrane</keyword>
<dbReference type="GO" id="GO:0005829">
    <property type="term" value="C:cytosol"/>
    <property type="evidence" value="ECO:0007669"/>
    <property type="project" value="TreeGrafter"/>
</dbReference>
<comment type="subunit">
    <text evidence="1">Interacts with lipid droplet proteins.</text>
</comment>
<dbReference type="GO" id="GO:0005741">
    <property type="term" value="C:mitochondrial outer membrane"/>
    <property type="evidence" value="ECO:0007669"/>
    <property type="project" value="TreeGrafter"/>
</dbReference>
<feature type="compositionally biased region" description="Low complexity" evidence="5">
    <location>
        <begin position="171"/>
        <end position="187"/>
    </location>
</feature>
<evidence type="ECO:0000256" key="6">
    <source>
        <dbReference type="SAM" id="Phobius"/>
    </source>
</evidence>
<feature type="transmembrane region" description="Helical" evidence="6">
    <location>
        <begin position="304"/>
        <end position="327"/>
    </location>
</feature>
<dbReference type="GO" id="GO:0005634">
    <property type="term" value="C:nucleus"/>
    <property type="evidence" value="ECO:0007669"/>
    <property type="project" value="TreeGrafter"/>
</dbReference>
<dbReference type="AlphaFoldDB" id="A0A9P4I8M8"/>
<dbReference type="InterPro" id="IPR019412">
    <property type="entry name" value="IML2/TPR_39"/>
</dbReference>
<dbReference type="EMBL" id="ML978133">
    <property type="protein sequence ID" value="KAF2094725.1"/>
    <property type="molecule type" value="Genomic_DNA"/>
</dbReference>
<proteinExistence type="predicted"/>
<feature type="region of interest" description="Disordered" evidence="5">
    <location>
        <begin position="171"/>
        <end position="201"/>
    </location>
</feature>
<protein>
    <recommendedName>
        <fullName evidence="2">Inclusion body clearance protein IML2</fullName>
    </recommendedName>
    <alternativeName>
        <fullName evidence="3">Inclusion body clearance protein iml2</fullName>
    </alternativeName>
</protein>
<feature type="transmembrane region" description="Helical" evidence="6">
    <location>
        <begin position="348"/>
        <end position="367"/>
    </location>
</feature>
<organism evidence="7 8">
    <name type="scientific">Rhizodiscina lignyota</name>
    <dbReference type="NCBI Taxonomy" id="1504668"/>
    <lineage>
        <taxon>Eukaryota</taxon>
        <taxon>Fungi</taxon>
        <taxon>Dikarya</taxon>
        <taxon>Ascomycota</taxon>
        <taxon>Pezizomycotina</taxon>
        <taxon>Dothideomycetes</taxon>
        <taxon>Pleosporomycetidae</taxon>
        <taxon>Aulographales</taxon>
        <taxon>Rhizodiscinaceae</taxon>
        <taxon>Rhizodiscina</taxon>
    </lineage>
</organism>
<comment type="caution">
    <text evidence="7">The sequence shown here is derived from an EMBL/GenBank/DDBJ whole genome shotgun (WGS) entry which is preliminary data.</text>
</comment>
<name>A0A9P4I8M8_9PEZI</name>
<dbReference type="InterPro" id="IPR011990">
    <property type="entry name" value="TPR-like_helical_dom_sf"/>
</dbReference>
<accession>A0A9P4I8M8</accession>
<evidence type="ECO:0000256" key="3">
    <source>
        <dbReference type="ARBA" id="ARBA00019539"/>
    </source>
</evidence>
<keyword evidence="6" id="KW-1133">Transmembrane helix</keyword>
<gene>
    <name evidence="7" type="ORF">NA57DRAFT_79894</name>
</gene>
<dbReference type="Pfam" id="PF10300">
    <property type="entry name" value="Iml2-TPR_39"/>
    <property type="match status" value="1"/>
</dbReference>
<evidence type="ECO:0000256" key="2">
    <source>
        <dbReference type="ARBA" id="ARBA00018424"/>
    </source>
</evidence>
<feature type="compositionally biased region" description="Polar residues" evidence="5">
    <location>
        <begin position="188"/>
        <end position="201"/>
    </location>
</feature>
<sequence>MLRSFLGSSRKANNSTQSLNAIEETQSLEDAMIGVLNIMNDDIVSAEESLSKGNSPFHYLGRGLSIFLRAVLGFEQDVMHEAAKTLGEAESLASEAQTRAHRHPDTSQAEIYPAGSEYALCIAESQLMQAVLGVLNESLTESIRGFYKLRKAYITLNSIADAETRYLARQSTSSVSTASTPASQSSTKLSTLEQPTASASSEVLVTATENFTIKEESSIDFIDAEEALGRSETIKAHYEGHLSIEGTVTSTAAQNIPKENGHLEPPAPPSATASTTSLVEEPIAQLFSSNPVDEFIHAGSNLCFGVLLLMISIIPPTFAMLLKIVGFRGDRERGLTLLWRATEAKKDINGAFAGLVLLGYYNSVIGFCDIFREDAYPRERCKALLMDMRTRFPKSRLWLLEEVRMLAGEKQLEKAVALMTEEGKSPLRQVQALQYFEKSLDCMYMHDYKGCSDSFQHCVTLNNWSHGLYYYIAGAATVEMYRQTKAKGDTEAAAKHASEATRLMKLVPQHAGKKRFMARQLPFDIFVCRKITKWEERAKAWDVDFVDAIGVSPMEEMIFFWNGYKRQRVDHLEKSLECLAWSESEHNPHWEKEGIDERAMLSMLRAVCLRHLKRGDEAKEILTSVIAHDWAQFKGGHKDNWPCPIAHYEMAVNLWEERDGTSDDKERLQECSKWLEKVANWESYDLDTRFGMRITTARETLKKHDIGGASAA</sequence>
<comment type="function">
    <text evidence="4">Inclusion body (IB) resident protein that interacts strongly with lipid droplet (LD) proteins. Involved in LD-mediated IB clearing after protein folding stress, probably by enabling access to the IBs of an LD-stored soluble sterol derivative that acts as a chaperone in inclusion clearing.</text>
</comment>
<keyword evidence="6" id="KW-0812">Transmembrane</keyword>
<reference evidence="7" key="1">
    <citation type="journal article" date="2020" name="Stud. Mycol.">
        <title>101 Dothideomycetes genomes: a test case for predicting lifestyles and emergence of pathogens.</title>
        <authorList>
            <person name="Haridas S."/>
            <person name="Albert R."/>
            <person name="Binder M."/>
            <person name="Bloem J."/>
            <person name="Labutti K."/>
            <person name="Salamov A."/>
            <person name="Andreopoulos B."/>
            <person name="Baker S."/>
            <person name="Barry K."/>
            <person name="Bills G."/>
            <person name="Bluhm B."/>
            <person name="Cannon C."/>
            <person name="Castanera R."/>
            <person name="Culley D."/>
            <person name="Daum C."/>
            <person name="Ezra D."/>
            <person name="Gonzalez J."/>
            <person name="Henrissat B."/>
            <person name="Kuo A."/>
            <person name="Liang C."/>
            <person name="Lipzen A."/>
            <person name="Lutzoni F."/>
            <person name="Magnuson J."/>
            <person name="Mondo S."/>
            <person name="Nolan M."/>
            <person name="Ohm R."/>
            <person name="Pangilinan J."/>
            <person name="Park H.-J."/>
            <person name="Ramirez L."/>
            <person name="Alfaro M."/>
            <person name="Sun H."/>
            <person name="Tritt A."/>
            <person name="Yoshinaga Y."/>
            <person name="Zwiers L.-H."/>
            <person name="Turgeon B."/>
            <person name="Goodwin S."/>
            <person name="Spatafora J."/>
            <person name="Crous P."/>
            <person name="Grigoriev I."/>
        </authorList>
    </citation>
    <scope>NUCLEOTIDE SEQUENCE</scope>
    <source>
        <strain evidence="7">CBS 133067</strain>
    </source>
</reference>
<evidence type="ECO:0000256" key="5">
    <source>
        <dbReference type="SAM" id="MobiDB-lite"/>
    </source>
</evidence>
<evidence type="ECO:0000256" key="4">
    <source>
        <dbReference type="ARBA" id="ARBA00043897"/>
    </source>
</evidence>
<dbReference type="OrthoDB" id="2154985at2759"/>
<dbReference type="PANTHER" id="PTHR31859:SF1">
    <property type="entry name" value="TETRATRICOPEPTIDE REPEAT PROTEIN 39C"/>
    <property type="match status" value="1"/>
</dbReference>
<dbReference type="SUPFAM" id="SSF48452">
    <property type="entry name" value="TPR-like"/>
    <property type="match status" value="1"/>
</dbReference>